<comment type="caution">
    <text evidence="1">The sequence shown here is derived from an EMBL/GenBank/DDBJ whole genome shotgun (WGS) entry which is preliminary data.</text>
</comment>
<dbReference type="PANTHER" id="PTHR38567">
    <property type="entry name" value="DUF4291 DOMAIN-CONTAINING PROTEIN"/>
    <property type="match status" value="1"/>
</dbReference>
<reference evidence="1 2" key="1">
    <citation type="submission" date="2020-08" db="EMBL/GenBank/DDBJ databases">
        <title>Sequencing the genomes of 1000 actinobacteria strains.</title>
        <authorList>
            <person name="Klenk H.-P."/>
        </authorList>
    </citation>
    <scope>NUCLEOTIDE SEQUENCE [LARGE SCALE GENOMIC DNA]</scope>
    <source>
        <strain evidence="1 2">DSM 45362</strain>
    </source>
</reference>
<dbReference type="Proteomes" id="UP000587527">
    <property type="component" value="Unassembled WGS sequence"/>
</dbReference>
<sequence>MTTIPVRQVRALHDDETITVYQAYSPVIADPAIAHGRFADGFKRDRMTWIKPSFLWMMYRSGWAAKPGQERVLAIRIRREGFDWALANSALSSYESDVHGSRAEWKESLRAPVRIQWDPERDLHLRPLPHRAVQIGLSGDASHRYVDDWTVQITDVSDLCHRIHALVTAGDLAAASALLPAETPYPQA</sequence>
<keyword evidence="2" id="KW-1185">Reference proteome</keyword>
<dbReference type="PANTHER" id="PTHR38567:SF1">
    <property type="entry name" value="DUF4291 DOMAIN-CONTAINING PROTEIN"/>
    <property type="match status" value="1"/>
</dbReference>
<protein>
    <recommendedName>
        <fullName evidence="3">DUF4291 domain-containing protein</fullName>
    </recommendedName>
</protein>
<accession>A0A841BCG1</accession>
<gene>
    <name evidence="1" type="ORF">F4553_000176</name>
</gene>
<dbReference type="EMBL" id="JACHMN010000001">
    <property type="protein sequence ID" value="MBB5866797.1"/>
    <property type="molecule type" value="Genomic_DNA"/>
</dbReference>
<dbReference type="InterPro" id="IPR025633">
    <property type="entry name" value="DUF4291"/>
</dbReference>
<evidence type="ECO:0000313" key="2">
    <source>
        <dbReference type="Proteomes" id="UP000587527"/>
    </source>
</evidence>
<evidence type="ECO:0008006" key="3">
    <source>
        <dbReference type="Google" id="ProtNLM"/>
    </source>
</evidence>
<dbReference type="RefSeq" id="WP_184830852.1">
    <property type="nucleotide sequence ID" value="NZ_JACHMN010000001.1"/>
</dbReference>
<proteinExistence type="predicted"/>
<dbReference type="Pfam" id="PF14124">
    <property type="entry name" value="DUF4291"/>
    <property type="match status" value="1"/>
</dbReference>
<organism evidence="1 2">
    <name type="scientific">Allocatelliglobosispora scoriae</name>
    <dbReference type="NCBI Taxonomy" id="643052"/>
    <lineage>
        <taxon>Bacteria</taxon>
        <taxon>Bacillati</taxon>
        <taxon>Actinomycetota</taxon>
        <taxon>Actinomycetes</taxon>
        <taxon>Micromonosporales</taxon>
        <taxon>Micromonosporaceae</taxon>
        <taxon>Allocatelliglobosispora</taxon>
    </lineage>
</organism>
<name>A0A841BCG1_9ACTN</name>
<dbReference type="AlphaFoldDB" id="A0A841BCG1"/>
<evidence type="ECO:0000313" key="1">
    <source>
        <dbReference type="EMBL" id="MBB5866797.1"/>
    </source>
</evidence>